<evidence type="ECO:0000259" key="3">
    <source>
        <dbReference type="PROSITE" id="PS50930"/>
    </source>
</evidence>
<dbReference type="EMBL" id="CP095049">
    <property type="protein sequence ID" value="UOQ52043.1"/>
    <property type="molecule type" value="Genomic_DNA"/>
</dbReference>
<organism evidence="4 5">
    <name type="scientific">Hymenobacter cellulosivorans</name>
    <dbReference type="NCBI Taxonomy" id="2932249"/>
    <lineage>
        <taxon>Bacteria</taxon>
        <taxon>Pseudomonadati</taxon>
        <taxon>Bacteroidota</taxon>
        <taxon>Cytophagia</taxon>
        <taxon>Cytophagales</taxon>
        <taxon>Hymenobacteraceae</taxon>
        <taxon>Hymenobacter</taxon>
    </lineage>
</organism>
<dbReference type="InterPro" id="IPR011006">
    <property type="entry name" value="CheY-like_superfamily"/>
</dbReference>
<dbReference type="PROSITE" id="PS50930">
    <property type="entry name" value="HTH_LYTTR"/>
    <property type="match status" value="1"/>
</dbReference>
<dbReference type="RefSeq" id="WP_244715659.1">
    <property type="nucleotide sequence ID" value="NZ_CP095049.1"/>
</dbReference>
<accession>A0ABY4F5U2</accession>
<evidence type="ECO:0000313" key="4">
    <source>
        <dbReference type="EMBL" id="UOQ52043.1"/>
    </source>
</evidence>
<dbReference type="SMART" id="SM00448">
    <property type="entry name" value="REC"/>
    <property type="match status" value="1"/>
</dbReference>
<keyword evidence="5" id="KW-1185">Reference proteome</keyword>
<dbReference type="Pfam" id="PF04397">
    <property type="entry name" value="LytTR"/>
    <property type="match status" value="1"/>
</dbReference>
<keyword evidence="1" id="KW-0597">Phosphoprotein</keyword>
<evidence type="ECO:0000313" key="5">
    <source>
        <dbReference type="Proteomes" id="UP000831785"/>
    </source>
</evidence>
<sequence>MSLPLTCIAIDDEPLALDVLRDYARLTPALHLTHTFQDAIQALTYLQAHPVDLLFLDVNMPDLSGIQLLKALRHPPLVVFTTAYTEYAVKSYDFDAVDYLLKPIEFDRFLRAVHKATDALPRPSPAPVAPSAAPLPSPEFVFLKSGPQLVRLRLDEILYVEADRNYCTFVTTMRKVSVLMTLQEAAALLPAAHFVRVHKSFIVALRQVQLIERHQVQVGPAVLPVGKAFWEQLYRAAQAG</sequence>
<dbReference type="Proteomes" id="UP000831785">
    <property type="component" value="Chromosome"/>
</dbReference>
<name>A0ABY4F5U2_9BACT</name>
<evidence type="ECO:0000259" key="2">
    <source>
        <dbReference type="PROSITE" id="PS50110"/>
    </source>
</evidence>
<dbReference type="SUPFAM" id="SSF52172">
    <property type="entry name" value="CheY-like"/>
    <property type="match status" value="1"/>
</dbReference>
<dbReference type="Pfam" id="PF00072">
    <property type="entry name" value="Response_reg"/>
    <property type="match status" value="1"/>
</dbReference>
<evidence type="ECO:0000256" key="1">
    <source>
        <dbReference type="PROSITE-ProRule" id="PRU00169"/>
    </source>
</evidence>
<protein>
    <submittedName>
        <fullName evidence="4">Response regulator transcription factor</fullName>
    </submittedName>
</protein>
<dbReference type="SMART" id="SM00850">
    <property type="entry name" value="LytTR"/>
    <property type="match status" value="1"/>
</dbReference>
<dbReference type="PANTHER" id="PTHR37299:SF1">
    <property type="entry name" value="STAGE 0 SPORULATION PROTEIN A HOMOLOG"/>
    <property type="match status" value="1"/>
</dbReference>
<gene>
    <name evidence="4" type="ORF">MUN80_20045</name>
</gene>
<dbReference type="InterPro" id="IPR046947">
    <property type="entry name" value="LytR-like"/>
</dbReference>
<dbReference type="Gene3D" id="2.40.50.1020">
    <property type="entry name" value="LytTr DNA-binding domain"/>
    <property type="match status" value="1"/>
</dbReference>
<dbReference type="PANTHER" id="PTHR37299">
    <property type="entry name" value="TRANSCRIPTIONAL REGULATOR-RELATED"/>
    <property type="match status" value="1"/>
</dbReference>
<reference evidence="4 5" key="1">
    <citation type="submission" date="2022-04" db="EMBL/GenBank/DDBJ databases">
        <title>Hymenobacter sp. isolated from the air.</title>
        <authorList>
            <person name="Won M."/>
            <person name="Lee C.-M."/>
            <person name="Woen H.-Y."/>
            <person name="Kwon S.-W."/>
        </authorList>
    </citation>
    <scope>NUCLEOTIDE SEQUENCE [LARGE SCALE GENOMIC DNA]</scope>
    <source>
        <strain evidence="5">5116 S-27</strain>
    </source>
</reference>
<feature type="modified residue" description="4-aspartylphosphate" evidence="1">
    <location>
        <position position="57"/>
    </location>
</feature>
<dbReference type="Gene3D" id="3.40.50.2300">
    <property type="match status" value="1"/>
</dbReference>
<feature type="domain" description="HTH LytTR-type" evidence="3">
    <location>
        <begin position="143"/>
        <end position="213"/>
    </location>
</feature>
<dbReference type="InterPro" id="IPR001789">
    <property type="entry name" value="Sig_transdc_resp-reg_receiver"/>
</dbReference>
<feature type="domain" description="Response regulatory" evidence="2">
    <location>
        <begin position="6"/>
        <end position="117"/>
    </location>
</feature>
<dbReference type="InterPro" id="IPR007492">
    <property type="entry name" value="LytTR_DNA-bd_dom"/>
</dbReference>
<proteinExistence type="predicted"/>
<dbReference type="PROSITE" id="PS50110">
    <property type="entry name" value="RESPONSE_REGULATORY"/>
    <property type="match status" value="1"/>
</dbReference>